<proteinExistence type="predicted"/>
<dbReference type="PANTHER" id="PTHR33307:SF6">
    <property type="entry name" value="ALPHA-RHAMNOSIDASE (EUROFUNG)-RELATED"/>
    <property type="match status" value="1"/>
</dbReference>
<evidence type="ECO:0000256" key="1">
    <source>
        <dbReference type="ARBA" id="ARBA00001445"/>
    </source>
</evidence>
<name>A0ABP9Q9K3_9PSEU</name>
<dbReference type="Gene3D" id="2.60.40.10">
    <property type="entry name" value="Immunoglobulins"/>
    <property type="match status" value="1"/>
</dbReference>
<evidence type="ECO:0000313" key="9">
    <source>
        <dbReference type="EMBL" id="GAA5159073.1"/>
    </source>
</evidence>
<dbReference type="PANTHER" id="PTHR33307">
    <property type="entry name" value="ALPHA-RHAMNOSIDASE (EUROFUNG)"/>
    <property type="match status" value="1"/>
</dbReference>
<dbReference type="Pfam" id="PF17389">
    <property type="entry name" value="Bac_rhamnosid6H"/>
    <property type="match status" value="1"/>
</dbReference>
<dbReference type="PIRSF" id="PIRSF010631">
    <property type="entry name" value="A-rhamnsds"/>
    <property type="match status" value="1"/>
</dbReference>
<dbReference type="InterPro" id="IPR035398">
    <property type="entry name" value="Bac_rhamnosid_C"/>
</dbReference>
<dbReference type="InterPro" id="IPR013783">
    <property type="entry name" value="Ig-like_fold"/>
</dbReference>
<feature type="domain" description="Alpha-L-rhamnosidase concanavalin-like" evidence="5">
    <location>
        <begin position="344"/>
        <end position="432"/>
    </location>
</feature>
<feature type="compositionally biased region" description="Basic and acidic residues" evidence="4">
    <location>
        <begin position="864"/>
        <end position="873"/>
    </location>
</feature>
<dbReference type="RefSeq" id="WP_346053602.1">
    <property type="nucleotide sequence ID" value="NZ_BAABIB010000049.1"/>
</dbReference>
<dbReference type="InterPro" id="IPR016007">
    <property type="entry name" value="Alpha_rhamnosid"/>
</dbReference>
<dbReference type="Gene3D" id="2.60.120.260">
    <property type="entry name" value="Galactose-binding domain-like"/>
    <property type="match status" value="2"/>
</dbReference>
<feature type="domain" description="Alpha-L-rhamnosidase C-terminal" evidence="8">
    <location>
        <begin position="788"/>
        <end position="862"/>
    </location>
</feature>
<dbReference type="SUPFAM" id="SSF48208">
    <property type="entry name" value="Six-hairpin glycosidases"/>
    <property type="match status" value="1"/>
</dbReference>
<evidence type="ECO:0000256" key="2">
    <source>
        <dbReference type="ARBA" id="ARBA00012652"/>
    </source>
</evidence>
<dbReference type="Proteomes" id="UP001500192">
    <property type="component" value="Unassembled WGS sequence"/>
</dbReference>
<evidence type="ECO:0000256" key="3">
    <source>
        <dbReference type="ARBA" id="ARBA00022801"/>
    </source>
</evidence>
<comment type="caution">
    <text evidence="9">The sequence shown here is derived from an EMBL/GenBank/DDBJ whole genome shotgun (WGS) entry which is preliminary data.</text>
</comment>
<feature type="region of interest" description="Disordered" evidence="4">
    <location>
        <begin position="862"/>
        <end position="881"/>
    </location>
</feature>
<protein>
    <recommendedName>
        <fullName evidence="2">alpha-L-rhamnosidase</fullName>
        <ecNumber evidence="2">3.2.1.40</ecNumber>
    </recommendedName>
</protein>
<dbReference type="InterPro" id="IPR013737">
    <property type="entry name" value="Bac_rhamnosid_N"/>
</dbReference>
<dbReference type="Pfam" id="PF17390">
    <property type="entry name" value="Bac_rhamnosid_C"/>
    <property type="match status" value="1"/>
</dbReference>
<dbReference type="InterPro" id="IPR035396">
    <property type="entry name" value="Bac_rhamnosid6H"/>
</dbReference>
<accession>A0ABP9Q9K3</accession>
<dbReference type="Pfam" id="PF25788">
    <property type="entry name" value="Ig_Rha78A_N"/>
    <property type="match status" value="1"/>
</dbReference>
<keyword evidence="10" id="KW-1185">Reference proteome</keyword>
<dbReference type="EMBL" id="BAABIB010000049">
    <property type="protein sequence ID" value="GAA5159073.1"/>
    <property type="molecule type" value="Genomic_DNA"/>
</dbReference>
<evidence type="ECO:0000259" key="6">
    <source>
        <dbReference type="Pfam" id="PF08531"/>
    </source>
</evidence>
<dbReference type="InterPro" id="IPR008928">
    <property type="entry name" value="6-hairpin_glycosidase_sf"/>
</dbReference>
<dbReference type="InterPro" id="IPR012341">
    <property type="entry name" value="6hp_glycosidase-like_sf"/>
</dbReference>
<evidence type="ECO:0000259" key="8">
    <source>
        <dbReference type="Pfam" id="PF17390"/>
    </source>
</evidence>
<keyword evidence="3" id="KW-0378">Hydrolase</keyword>
<dbReference type="Pfam" id="PF05592">
    <property type="entry name" value="Bac_rhamnosid"/>
    <property type="match status" value="1"/>
</dbReference>
<sequence length="902" mass="99180">MTLEPYDLSTESRATPIGVDAARPILAWKLRSAEPHAGGEQHRVRVYRDGGAEGGDLLWDSGWLEFAPEQPTAVAYGGAPLESLTRYHWDVAVRGGDPSTSVIGTWFETGILHADEWQAAWIRRDISHDPGRVPPSLDDGLTDRTRMLQAPARFRRAFEVSAELTRARLVYSARGVARVTVNGRRVDDAEFAPGWTEYRSRIPYRVVPVEGLLAAGPNAIGAVVADGWWSGMVGFDPRRQGAHYGERPEFLAQLVLDFADGSRTVLTTDAHWRELRGPIRHSDMMMGEWYDARGESPGWDGPGFDDAGWNPVEVVPRDDVSLVGETDAPVAVVGAVPPLSTQEPEPGRFVIDFGQNLVGRLRLALRGTTEGGRVVLRHAEALHADGSLYTENLRAAAATDAYFMAGRAEEVYEPSFTFHGFRYAEVTVVDAPGLEFDVVAHVLHNDFAWTGSFSCSDELVNRIDSNIRWGLKGNFLAVPTDCPQRDERLGWLADAQVFTPTALLHADVAPFYERWMRDVQIAQRADGAYPNFVPSIQPNQREAAPGWGDGAVIIPWEVYRTTGRTRVLEENLPGMLAWVDRIDRLNPDGLWRHGVGNNYGDWLQVDADTPRDVVSTAYFARSSWIAWRAAEVLGHGRAGELRERWERVRDAFAAAFIDAQGRVAGHTQTGHLMALAWDLVPEDLVPATVRHLVDDVVSRGDRLTTGFLGVALLCPTLHRFGHGDLAYRLVTQTAYPSWGYSVEHGATTIWERWDGWTEENGFQAAGMNSFNHYSLGSVGEWLYHGIAGIDQEPDSVGFARILVRPVVDAGPQWAEATLETVRGTIASAWRRDGDAVALSLTVPARATARVVLPCAREGAVVDGRPVEDGDPRVSDTSGALELTLGPGEHRITADLRSAALVG</sequence>
<feature type="domain" description="Bacterial alpha-L-rhamnosidase N-terminal" evidence="6">
    <location>
        <begin position="163"/>
        <end position="332"/>
    </location>
</feature>
<dbReference type="Gene3D" id="1.50.10.10">
    <property type="match status" value="1"/>
</dbReference>
<gene>
    <name evidence="9" type="ORF">GCM10023214_21080</name>
</gene>
<evidence type="ECO:0000313" key="10">
    <source>
        <dbReference type="Proteomes" id="UP001500192"/>
    </source>
</evidence>
<reference evidence="10" key="1">
    <citation type="journal article" date="2019" name="Int. J. Syst. Evol. Microbiol.">
        <title>The Global Catalogue of Microorganisms (GCM) 10K type strain sequencing project: providing services to taxonomists for standard genome sequencing and annotation.</title>
        <authorList>
            <consortium name="The Broad Institute Genomics Platform"/>
            <consortium name="The Broad Institute Genome Sequencing Center for Infectious Disease"/>
            <person name="Wu L."/>
            <person name="Ma J."/>
        </authorList>
    </citation>
    <scope>NUCLEOTIDE SEQUENCE [LARGE SCALE GENOMIC DNA]</scope>
    <source>
        <strain evidence="10">JCM 18054</strain>
    </source>
</reference>
<dbReference type="Gene3D" id="2.60.420.10">
    <property type="entry name" value="Maltose phosphorylase, domain 3"/>
    <property type="match status" value="1"/>
</dbReference>
<dbReference type="EC" id="3.2.1.40" evidence="2"/>
<evidence type="ECO:0000256" key="4">
    <source>
        <dbReference type="SAM" id="MobiDB-lite"/>
    </source>
</evidence>
<evidence type="ECO:0000259" key="5">
    <source>
        <dbReference type="Pfam" id="PF05592"/>
    </source>
</evidence>
<dbReference type="InterPro" id="IPR008902">
    <property type="entry name" value="Rhamnosid_concanavalin"/>
</dbReference>
<evidence type="ECO:0000259" key="7">
    <source>
        <dbReference type="Pfam" id="PF17389"/>
    </source>
</evidence>
<organism evidence="9 10">
    <name type="scientific">Amycolatopsis dongchuanensis</name>
    <dbReference type="NCBI Taxonomy" id="1070866"/>
    <lineage>
        <taxon>Bacteria</taxon>
        <taxon>Bacillati</taxon>
        <taxon>Actinomycetota</taxon>
        <taxon>Actinomycetes</taxon>
        <taxon>Pseudonocardiales</taxon>
        <taxon>Pseudonocardiaceae</taxon>
        <taxon>Amycolatopsis</taxon>
    </lineage>
</organism>
<feature type="domain" description="Alpha-L-rhamnosidase six-hairpin glycosidase" evidence="7">
    <location>
        <begin position="450"/>
        <end position="785"/>
    </location>
</feature>
<comment type="catalytic activity">
    <reaction evidence="1">
        <text>Hydrolysis of terminal non-reducing alpha-L-rhamnose residues in alpha-L-rhamnosides.</text>
        <dbReference type="EC" id="3.2.1.40"/>
    </reaction>
</comment>
<dbReference type="Pfam" id="PF08531">
    <property type="entry name" value="Bac_rhamnosid_N"/>
    <property type="match status" value="1"/>
</dbReference>